<dbReference type="InterPro" id="IPR036291">
    <property type="entry name" value="NAD(P)-bd_dom_sf"/>
</dbReference>
<evidence type="ECO:0000313" key="4">
    <source>
        <dbReference type="EMBL" id="QJR13366.1"/>
    </source>
</evidence>
<gene>
    <name evidence="4" type="primary">ptlF</name>
    <name evidence="4" type="ORF">DSM104440_00149</name>
</gene>
<dbReference type="InterPro" id="IPR002347">
    <property type="entry name" value="SDR_fam"/>
</dbReference>
<evidence type="ECO:0000256" key="1">
    <source>
        <dbReference type="ARBA" id="ARBA00006484"/>
    </source>
</evidence>
<proteinExistence type="inferred from homology"/>
<dbReference type="EC" id="1.1.1.340" evidence="4"/>
<dbReference type="FunFam" id="3.40.50.720:FF:000084">
    <property type="entry name" value="Short-chain dehydrogenase reductase"/>
    <property type="match status" value="1"/>
</dbReference>
<dbReference type="PANTHER" id="PTHR44196:SF1">
    <property type="entry name" value="DEHYDROGENASE_REDUCTASE SDR FAMILY MEMBER 7B"/>
    <property type="match status" value="1"/>
</dbReference>
<dbReference type="NCBIfam" id="NF004843">
    <property type="entry name" value="PRK06194.1"/>
    <property type="match status" value="1"/>
</dbReference>
<comment type="similarity">
    <text evidence="1 3">Belongs to the short-chain dehydrogenases/reductases (SDR) family.</text>
</comment>
<dbReference type="SUPFAM" id="SSF51735">
    <property type="entry name" value="NAD(P)-binding Rossmann-fold domains"/>
    <property type="match status" value="1"/>
</dbReference>
<protein>
    <submittedName>
        <fullName evidence="4">1-deoxy-11-beta-hydroxypentalenate dehydrogenase</fullName>
        <ecNumber evidence="4">1.1.1.340</ecNumber>
    </submittedName>
</protein>
<organism evidence="4 5">
    <name type="scientific">Usitatibacter palustris</name>
    <dbReference type="NCBI Taxonomy" id="2732487"/>
    <lineage>
        <taxon>Bacteria</taxon>
        <taxon>Pseudomonadati</taxon>
        <taxon>Pseudomonadota</taxon>
        <taxon>Betaproteobacteria</taxon>
        <taxon>Nitrosomonadales</taxon>
        <taxon>Usitatibacteraceae</taxon>
        <taxon>Usitatibacter</taxon>
    </lineage>
</organism>
<dbReference type="Pfam" id="PF00106">
    <property type="entry name" value="adh_short"/>
    <property type="match status" value="1"/>
</dbReference>
<dbReference type="PROSITE" id="PS00061">
    <property type="entry name" value="ADH_SHORT"/>
    <property type="match status" value="1"/>
</dbReference>
<dbReference type="RefSeq" id="WP_171159839.1">
    <property type="nucleotide sequence ID" value="NZ_CP053073.1"/>
</dbReference>
<dbReference type="Gene3D" id="3.40.50.720">
    <property type="entry name" value="NAD(P)-binding Rossmann-like Domain"/>
    <property type="match status" value="1"/>
</dbReference>
<dbReference type="KEGG" id="upl:DSM104440_00149"/>
<keyword evidence="5" id="KW-1185">Reference proteome</keyword>
<accession>A0A6M4H1J2</accession>
<dbReference type="EMBL" id="CP053073">
    <property type="protein sequence ID" value="QJR13366.1"/>
    <property type="molecule type" value="Genomic_DNA"/>
</dbReference>
<evidence type="ECO:0000256" key="2">
    <source>
        <dbReference type="ARBA" id="ARBA00023002"/>
    </source>
</evidence>
<dbReference type="InParanoid" id="A0A6M4H1J2"/>
<dbReference type="GO" id="GO:0016020">
    <property type="term" value="C:membrane"/>
    <property type="evidence" value="ECO:0007669"/>
    <property type="project" value="TreeGrafter"/>
</dbReference>
<dbReference type="PRINTS" id="PR00080">
    <property type="entry name" value="SDRFAMILY"/>
</dbReference>
<dbReference type="InterPro" id="IPR020904">
    <property type="entry name" value="Sc_DH/Rdtase_CS"/>
</dbReference>
<dbReference type="AlphaFoldDB" id="A0A6M4H1J2"/>
<sequence>MKDLRGKTAVITGAASGLGLAFAKHAAGEGMRLVLADLDAPGLAVAAKEIGGDPATMKCDVSVAADIQKLADTAFDRFGNVHLLFNNAGVALSRRMWEFSEADWNWVMDVNTTSVASAVRSFVPRMIEKGEPGWIVNTASAAGLVSVGASGAYNASKHAVVTISETLREDLTGVTDKIGVSVLCPAWVPTRIHEADRARPDRFGAAAPASAEIQAIIDNVGQAVRSGRLSPDDIARIVFEAIAAKRFYIVPHGKIGKMIRARMEAILEACEFSESQR</sequence>
<dbReference type="CDD" id="cd05233">
    <property type="entry name" value="SDR_c"/>
    <property type="match status" value="1"/>
</dbReference>
<name>A0A6M4H1J2_9PROT</name>
<dbReference type="PRINTS" id="PR00081">
    <property type="entry name" value="GDHRDH"/>
</dbReference>
<reference evidence="4 5" key="1">
    <citation type="submission" date="2020-04" db="EMBL/GenBank/DDBJ databases">
        <title>Usitatibacter rugosus gen. nov., sp. nov. and Usitatibacter palustris sp. nov., novel members of Usitatibacteraceae fam. nov. within the order Nitrosomonadales isolated from soil.</title>
        <authorList>
            <person name="Huber K.J."/>
            <person name="Neumann-Schaal M."/>
            <person name="Geppert A."/>
            <person name="Luckner M."/>
            <person name="Wanner G."/>
            <person name="Overmann J."/>
        </authorList>
    </citation>
    <scope>NUCLEOTIDE SEQUENCE [LARGE SCALE GENOMIC DNA]</scope>
    <source>
        <strain evidence="4 5">Swamp67</strain>
    </source>
</reference>
<keyword evidence="2 4" id="KW-0560">Oxidoreductase</keyword>
<evidence type="ECO:0000313" key="5">
    <source>
        <dbReference type="Proteomes" id="UP000503096"/>
    </source>
</evidence>
<dbReference type="PANTHER" id="PTHR44196">
    <property type="entry name" value="DEHYDROGENASE/REDUCTASE SDR FAMILY MEMBER 7B"/>
    <property type="match status" value="1"/>
</dbReference>
<dbReference type="Proteomes" id="UP000503096">
    <property type="component" value="Chromosome"/>
</dbReference>
<evidence type="ECO:0000256" key="3">
    <source>
        <dbReference type="RuleBase" id="RU000363"/>
    </source>
</evidence>
<dbReference type="GO" id="GO:0016491">
    <property type="term" value="F:oxidoreductase activity"/>
    <property type="evidence" value="ECO:0007669"/>
    <property type="project" value="UniProtKB-KW"/>
</dbReference>